<sequence>MKRRRGLLTMVLAAVFSLGILGAVSPAPNAAAKQTVKVVKV</sequence>
<dbReference type="RefSeq" id="WP_263851663.1">
    <property type="nucleotide sequence ID" value="NZ_BAAAXO010000080.1"/>
</dbReference>
<keyword evidence="4" id="KW-1185">Reference proteome</keyword>
<dbReference type="Proteomes" id="UP000214739">
    <property type="component" value="Unassembled WGS sequence"/>
</dbReference>
<reference evidence="2" key="3">
    <citation type="submission" date="2019-02" db="EMBL/GenBank/DDBJ databases">
        <authorList>
            <person name="Buron G."/>
            <person name="Chaylann A."/>
            <person name="Dolejs I."/>
            <person name="Forster J."/>
            <person name="Miks M.H."/>
        </authorList>
    </citation>
    <scope>NUCLEOTIDE SEQUENCE</scope>
    <source>
        <strain evidence="2">DSM 10551</strain>
    </source>
</reference>
<reference evidence="1 3" key="1">
    <citation type="journal article" date="2017" name="Biosci Microbiota Food Health">
        <title>Genomic characterization reconfirms the taxonomic status of Lactobacillus parakefiri.</title>
        <authorList>
            <person name="Tanizawa Y."/>
            <person name="Kobayashi H."/>
            <person name="Kaminuma E."/>
            <person name="Sakamoto M."/>
            <person name="Ohkuma M."/>
            <person name="Nakamura Y."/>
            <person name="Arita M."/>
            <person name="Tohno M."/>
        </authorList>
    </citation>
    <scope>NUCLEOTIDE SEQUENCE [LARGE SCALE GENOMIC DNA]</scope>
    <source>
        <strain evidence="1 3">JCM 8573</strain>
    </source>
</reference>
<evidence type="ECO:0000313" key="2">
    <source>
        <dbReference type="EMBL" id="TDG94445.1"/>
    </source>
</evidence>
<proteinExistence type="predicted"/>
<evidence type="ECO:0000313" key="4">
    <source>
        <dbReference type="Proteomes" id="UP000294668"/>
    </source>
</evidence>
<accession>A0A224VCY8</accession>
<evidence type="ECO:0000313" key="1">
    <source>
        <dbReference type="EMBL" id="GAW71739.1"/>
    </source>
</evidence>
<dbReference type="EMBL" id="PUFL01000017">
    <property type="protein sequence ID" value="TDG94445.1"/>
    <property type="molecule type" value="Genomic_DNA"/>
</dbReference>
<dbReference type="EMBL" id="BDGB01000044">
    <property type="protein sequence ID" value="GAW71739.1"/>
    <property type="molecule type" value="Genomic_DNA"/>
</dbReference>
<reference evidence="2 4" key="2">
    <citation type="journal article" date="2019" name="Appl. Microbiol. Biotechnol.">
        <title>Uncovering carbohydrate metabolism through a genotype-phenotype association study of 56 lactic acid bacteria genomes.</title>
        <authorList>
            <person name="Buron-Moles G."/>
            <person name="Chailyan A."/>
            <person name="Dolejs I."/>
            <person name="Forster J."/>
            <person name="Miks M.H."/>
        </authorList>
    </citation>
    <scope>NUCLEOTIDE SEQUENCE [LARGE SCALE GENOMIC DNA]</scope>
    <source>
        <strain evidence="2 4">DSM 10551</strain>
    </source>
</reference>
<organism evidence="1 3">
    <name type="scientific">Lentilactobacillus parakefiri</name>
    <dbReference type="NCBI Taxonomy" id="152332"/>
    <lineage>
        <taxon>Bacteria</taxon>
        <taxon>Bacillati</taxon>
        <taxon>Bacillota</taxon>
        <taxon>Bacilli</taxon>
        <taxon>Lactobacillales</taxon>
        <taxon>Lactobacillaceae</taxon>
        <taxon>Lentilactobacillus</taxon>
    </lineage>
</organism>
<name>A0A224VCY8_9LACO</name>
<gene>
    <name evidence="2" type="ORF">C5L28_001710</name>
    <name evidence="1" type="ORF">LPKJCM_00842</name>
</gene>
<comment type="caution">
    <text evidence="1">The sequence shown here is derived from an EMBL/GenBank/DDBJ whole genome shotgun (WGS) entry which is preliminary data.</text>
</comment>
<protein>
    <submittedName>
        <fullName evidence="1">Uncharacterized protein</fullName>
    </submittedName>
</protein>
<dbReference type="PROSITE" id="PS51318">
    <property type="entry name" value="TAT"/>
    <property type="match status" value="1"/>
</dbReference>
<dbReference type="InterPro" id="IPR006311">
    <property type="entry name" value="TAT_signal"/>
</dbReference>
<dbReference type="Proteomes" id="UP000294668">
    <property type="component" value="Unassembled WGS sequence"/>
</dbReference>
<evidence type="ECO:0000313" key="3">
    <source>
        <dbReference type="Proteomes" id="UP000214739"/>
    </source>
</evidence>
<dbReference type="AlphaFoldDB" id="A0A224VCY8"/>